<dbReference type="RefSeq" id="WP_377365339.1">
    <property type="nucleotide sequence ID" value="NZ_JBHTMN010000004.1"/>
</dbReference>
<dbReference type="Proteomes" id="UP001597059">
    <property type="component" value="Unassembled WGS sequence"/>
</dbReference>
<dbReference type="InterPro" id="IPR029787">
    <property type="entry name" value="Nucleotide_cyclase"/>
</dbReference>
<dbReference type="PANTHER" id="PTHR44757:SF2">
    <property type="entry name" value="BIOFILM ARCHITECTURE MAINTENANCE PROTEIN MBAA"/>
    <property type="match status" value="1"/>
</dbReference>
<dbReference type="GO" id="GO:0052621">
    <property type="term" value="F:diguanylate cyclase activity"/>
    <property type="evidence" value="ECO:0007669"/>
    <property type="project" value="UniProtKB-EC"/>
</dbReference>
<name>A0ABW4AZG9_9GAMM</name>
<dbReference type="Pfam" id="PF13675">
    <property type="entry name" value="PilJ"/>
    <property type="match status" value="1"/>
</dbReference>
<dbReference type="Gene3D" id="3.30.70.270">
    <property type="match status" value="1"/>
</dbReference>
<dbReference type="SMART" id="SM00267">
    <property type="entry name" value="GGDEF"/>
    <property type="match status" value="1"/>
</dbReference>
<keyword evidence="2 5" id="KW-0812">Transmembrane</keyword>
<accession>A0ABW4AZG9</accession>
<keyword evidence="3 5" id="KW-1133">Transmembrane helix</keyword>
<dbReference type="InterPro" id="IPR052155">
    <property type="entry name" value="Biofilm_reg_signaling"/>
</dbReference>
<dbReference type="EC" id="2.7.7.65" evidence="8"/>
<comment type="subcellular location">
    <subcellularLocation>
        <location evidence="1">Membrane</location>
        <topology evidence="1">Multi-pass membrane protein</topology>
    </subcellularLocation>
</comment>
<evidence type="ECO:0000256" key="5">
    <source>
        <dbReference type="SAM" id="Phobius"/>
    </source>
</evidence>
<sequence>MFWRRNKASSFIAYAIVLFFIFDGLALGLNVWITEKIQNHAVELNLAGRQRMLTQKIVKEFLSTPPGAASSERLALLAQTTTLFDRTLNAFRQGGTTVNTDNSLVTIKSFSPRPYSNIIETSWTIWSPLRESIYQYTKTPTPELFIRLNQQLQEHNLTLLNNMNDLAFAIESQARSETYQIRVYQAVALALAILNFIAASVFYRRRVKELESEHSLIDALLNDMPSAMVFTDSEGYLLNENPRFIELLGISHTELKQHRIQDLITPDENNSGFWTLSDIAFNRARLKVEQSCATDGEQAITVWRIEDVSKDCEKQEQLATLAFTDPLTKLLNRAAFEQHLKEVTPALSSAHNHCLMFIDLDGFKQVNDLFGHNKGDQVLKEVGTRLQGFCEQDACVARRGGDEFTLLATNLETHTQAEKLASSIIEALSAPYKNLENQVNISASIGLVIFNNNQSNLIELINTADHAMYMAKQSSEPIRIHTTDLTLDHNAT</sequence>
<dbReference type="InterPro" id="IPR029095">
    <property type="entry name" value="NarX-like_N"/>
</dbReference>
<feature type="transmembrane region" description="Helical" evidence="5">
    <location>
        <begin position="183"/>
        <end position="203"/>
    </location>
</feature>
<dbReference type="PROSITE" id="PS50887">
    <property type="entry name" value="GGDEF"/>
    <property type="match status" value="1"/>
</dbReference>
<dbReference type="CDD" id="cd01949">
    <property type="entry name" value="GGDEF"/>
    <property type="match status" value="1"/>
</dbReference>
<evidence type="ECO:0000259" key="7">
    <source>
        <dbReference type="PROSITE" id="PS50887"/>
    </source>
</evidence>
<dbReference type="NCBIfam" id="TIGR00254">
    <property type="entry name" value="GGDEF"/>
    <property type="match status" value="1"/>
</dbReference>
<organism evidence="8 9">
    <name type="scientific">Rhodanobacter aciditrophus</name>
    <dbReference type="NCBI Taxonomy" id="1623218"/>
    <lineage>
        <taxon>Bacteria</taxon>
        <taxon>Pseudomonadati</taxon>
        <taxon>Pseudomonadota</taxon>
        <taxon>Gammaproteobacteria</taxon>
        <taxon>Lysobacterales</taxon>
        <taxon>Rhodanobacteraceae</taxon>
        <taxon>Rhodanobacter</taxon>
    </lineage>
</organism>
<dbReference type="NCBIfam" id="TIGR00229">
    <property type="entry name" value="sensory_box"/>
    <property type="match status" value="1"/>
</dbReference>
<feature type="domain" description="PAS" evidence="6">
    <location>
        <begin position="213"/>
        <end position="268"/>
    </location>
</feature>
<dbReference type="Gene3D" id="3.30.450.20">
    <property type="entry name" value="PAS domain"/>
    <property type="match status" value="1"/>
</dbReference>
<feature type="domain" description="GGDEF" evidence="7">
    <location>
        <begin position="351"/>
        <end position="485"/>
    </location>
</feature>
<dbReference type="InterPro" id="IPR035965">
    <property type="entry name" value="PAS-like_dom_sf"/>
</dbReference>
<dbReference type="SUPFAM" id="SSF55073">
    <property type="entry name" value="Nucleotide cyclase"/>
    <property type="match status" value="1"/>
</dbReference>
<dbReference type="InterPro" id="IPR043128">
    <property type="entry name" value="Rev_trsase/Diguanyl_cyclase"/>
</dbReference>
<dbReference type="Pfam" id="PF00990">
    <property type="entry name" value="GGDEF"/>
    <property type="match status" value="1"/>
</dbReference>
<keyword evidence="4 5" id="KW-0472">Membrane</keyword>
<dbReference type="PROSITE" id="PS50112">
    <property type="entry name" value="PAS"/>
    <property type="match status" value="1"/>
</dbReference>
<evidence type="ECO:0000256" key="2">
    <source>
        <dbReference type="ARBA" id="ARBA00022692"/>
    </source>
</evidence>
<evidence type="ECO:0000256" key="3">
    <source>
        <dbReference type="ARBA" id="ARBA00022989"/>
    </source>
</evidence>
<evidence type="ECO:0000256" key="4">
    <source>
        <dbReference type="ARBA" id="ARBA00023136"/>
    </source>
</evidence>
<dbReference type="SUPFAM" id="SSF55785">
    <property type="entry name" value="PYP-like sensor domain (PAS domain)"/>
    <property type="match status" value="1"/>
</dbReference>
<reference evidence="9" key="1">
    <citation type="journal article" date="2019" name="Int. J. Syst. Evol. Microbiol.">
        <title>The Global Catalogue of Microorganisms (GCM) 10K type strain sequencing project: providing services to taxonomists for standard genome sequencing and annotation.</title>
        <authorList>
            <consortium name="The Broad Institute Genomics Platform"/>
            <consortium name="The Broad Institute Genome Sequencing Center for Infectious Disease"/>
            <person name="Wu L."/>
            <person name="Ma J."/>
        </authorList>
    </citation>
    <scope>NUCLEOTIDE SEQUENCE [LARGE SCALE GENOMIC DNA]</scope>
    <source>
        <strain evidence="9">JCM 30774</strain>
    </source>
</reference>
<keyword evidence="8" id="KW-0548">Nucleotidyltransferase</keyword>
<proteinExistence type="predicted"/>
<dbReference type="InterPro" id="IPR000160">
    <property type="entry name" value="GGDEF_dom"/>
</dbReference>
<evidence type="ECO:0000259" key="6">
    <source>
        <dbReference type="PROSITE" id="PS50112"/>
    </source>
</evidence>
<evidence type="ECO:0000313" key="8">
    <source>
        <dbReference type="EMBL" id="MFD1382391.1"/>
    </source>
</evidence>
<protein>
    <submittedName>
        <fullName evidence="8">Diguanylate cyclase domain-containing protein</fullName>
        <ecNumber evidence="8">2.7.7.65</ecNumber>
    </submittedName>
</protein>
<dbReference type="EMBL" id="JBHTMN010000004">
    <property type="protein sequence ID" value="MFD1382391.1"/>
    <property type="molecule type" value="Genomic_DNA"/>
</dbReference>
<dbReference type="InterPro" id="IPR000014">
    <property type="entry name" value="PAS"/>
</dbReference>
<gene>
    <name evidence="8" type="ORF">ACFQ45_03385</name>
</gene>
<dbReference type="PANTHER" id="PTHR44757">
    <property type="entry name" value="DIGUANYLATE CYCLASE DGCP"/>
    <property type="match status" value="1"/>
</dbReference>
<keyword evidence="8" id="KW-0808">Transferase</keyword>
<comment type="caution">
    <text evidence="8">The sequence shown here is derived from an EMBL/GenBank/DDBJ whole genome shotgun (WGS) entry which is preliminary data.</text>
</comment>
<evidence type="ECO:0000313" key="9">
    <source>
        <dbReference type="Proteomes" id="UP001597059"/>
    </source>
</evidence>
<keyword evidence="9" id="KW-1185">Reference proteome</keyword>
<evidence type="ECO:0000256" key="1">
    <source>
        <dbReference type="ARBA" id="ARBA00004141"/>
    </source>
</evidence>
<dbReference type="SMART" id="SM00091">
    <property type="entry name" value="PAS"/>
    <property type="match status" value="1"/>
</dbReference>
<feature type="transmembrane region" description="Helical" evidence="5">
    <location>
        <begin position="12"/>
        <end position="33"/>
    </location>
</feature>